<dbReference type="InterPro" id="IPR006047">
    <property type="entry name" value="GH13_cat_dom"/>
</dbReference>
<evidence type="ECO:0000259" key="3">
    <source>
        <dbReference type="SMART" id="SM00642"/>
    </source>
</evidence>
<dbReference type="Proteomes" id="UP001156102">
    <property type="component" value="Unassembled WGS sequence"/>
</dbReference>
<proteinExistence type="predicted"/>
<reference evidence="4" key="1">
    <citation type="submission" date="2022-07" db="EMBL/GenBank/DDBJ databases">
        <authorList>
            <person name="Li W.-J."/>
            <person name="Deng Q.-Q."/>
        </authorList>
    </citation>
    <scope>NUCLEOTIDE SEQUENCE</scope>
    <source>
        <strain evidence="4">SYSU M60031</strain>
    </source>
</reference>
<dbReference type="AlphaFoldDB" id="A0AA41X5H6"/>
<protein>
    <submittedName>
        <fullName evidence="4">Alpha-amylase family glycosyl hydrolase</fullName>
    </submittedName>
</protein>
<dbReference type="GO" id="GO:0005978">
    <property type="term" value="P:glycogen biosynthetic process"/>
    <property type="evidence" value="ECO:0007669"/>
    <property type="project" value="InterPro"/>
</dbReference>
<name>A0AA41X5H6_9BACI</name>
<dbReference type="InterPro" id="IPR017853">
    <property type="entry name" value="GH"/>
</dbReference>
<dbReference type="InterPro" id="IPR037439">
    <property type="entry name" value="Branching_enzy"/>
</dbReference>
<dbReference type="Gene3D" id="3.20.20.80">
    <property type="entry name" value="Glycosidases"/>
    <property type="match status" value="1"/>
</dbReference>
<dbReference type="SMART" id="SM00642">
    <property type="entry name" value="Aamy"/>
    <property type="match status" value="1"/>
</dbReference>
<keyword evidence="4" id="KW-0378">Hydrolase</keyword>
<evidence type="ECO:0000313" key="4">
    <source>
        <dbReference type="EMBL" id="MCP8969284.1"/>
    </source>
</evidence>
<feature type="active site" description="Nucleophile" evidence="2">
    <location>
        <position position="325"/>
    </location>
</feature>
<accession>A0AA41X5H6</accession>
<dbReference type="Pfam" id="PF02922">
    <property type="entry name" value="CBM_48"/>
    <property type="match status" value="1"/>
</dbReference>
<keyword evidence="1" id="KW-0808">Transferase</keyword>
<evidence type="ECO:0000256" key="1">
    <source>
        <dbReference type="ARBA" id="ARBA00022676"/>
    </source>
</evidence>
<feature type="active site" description="Proton donor" evidence="2">
    <location>
        <position position="379"/>
    </location>
</feature>
<dbReference type="CDD" id="cd02854">
    <property type="entry name" value="E_set_GBE_euk_N"/>
    <property type="match status" value="1"/>
</dbReference>
<organism evidence="4 5">
    <name type="scientific">Ectobacillus ponti</name>
    <dbReference type="NCBI Taxonomy" id="2961894"/>
    <lineage>
        <taxon>Bacteria</taxon>
        <taxon>Bacillati</taxon>
        <taxon>Bacillota</taxon>
        <taxon>Bacilli</taxon>
        <taxon>Bacillales</taxon>
        <taxon>Bacillaceae</taxon>
        <taxon>Ectobacillus</taxon>
    </lineage>
</organism>
<sequence>MNQEYRILQIDPYLKSFAADIALRMNRYKTHRRRLVEDGQSISSFANGHLYFGFHATEAGWAYREWAPNAQAISLIGDFNEWNPENHRLKRLENGVWELLVTGDLPHGSRVRLKLKANGHTYDRIPLYCKRVVQDPDSNVFDGMIWSPPLPYEWRHEAFLPQRPLYIYECHIGMSGEKEGVSSFLEFADHVLPRIHKLGYTAIQIMAIMEHPYYGSFGYQVSNFFAVSSRFGTPEEFKLLVDRAHSMGIAVIMDLVHSHTVKNTVEGLAEFDGTDYQFCHQGNRGHHPDWHTRLFNYGKPEVQHFLLSNVKYWLTEYRLDGFRFDGVTSMLYHHRGRGVSFDAYHKYFSMNADLEAIAYLQLAAELAKEINPNCMLIAEDMSGMPGMCLPIADGGIGFDYRLGMGLPDLLIKMMRIKDEHWHLGSLWHELTNRRPLEKVIGYTESHDQAIVGDKTLMHWLADQDVYWHMSKGDHHERTERAISLHKLLRFITCTAGGEGYLNFMGNEFGHPEWIDFPREGNGWSYKYARRQWSLADDAGLKYEYLAHFDAAMLSFLKREGLHQEPAQLLYIHESDKIVAFIKGRYTFLFNFHAENSYVHKLEDPSSFQLVFHSAWQQFGGFVDDALNTGLLREDGAVVDRRTAVVLEKVQKGLQYPRENHVFPA</sequence>
<dbReference type="PANTHER" id="PTHR43651">
    <property type="entry name" value="1,4-ALPHA-GLUCAN-BRANCHING ENZYME"/>
    <property type="match status" value="1"/>
</dbReference>
<dbReference type="PIRSF" id="PIRSF000463">
    <property type="entry name" value="GlgB"/>
    <property type="match status" value="1"/>
</dbReference>
<dbReference type="GO" id="GO:0004553">
    <property type="term" value="F:hydrolase activity, hydrolyzing O-glycosyl compounds"/>
    <property type="evidence" value="ECO:0007669"/>
    <property type="project" value="InterPro"/>
</dbReference>
<dbReference type="Gene3D" id="2.60.40.1180">
    <property type="entry name" value="Golgi alpha-mannosidase II"/>
    <property type="match status" value="1"/>
</dbReference>
<dbReference type="SUPFAM" id="SSF81296">
    <property type="entry name" value="E set domains"/>
    <property type="match status" value="1"/>
</dbReference>
<dbReference type="GO" id="GO:0003844">
    <property type="term" value="F:1,4-alpha-glucan branching enzyme activity"/>
    <property type="evidence" value="ECO:0007669"/>
    <property type="project" value="InterPro"/>
</dbReference>
<dbReference type="InterPro" id="IPR013780">
    <property type="entry name" value="Glyco_hydro_b"/>
</dbReference>
<keyword evidence="1" id="KW-0328">Glycosyltransferase</keyword>
<feature type="domain" description="Glycosyl hydrolase family 13 catalytic" evidence="3">
    <location>
        <begin position="187"/>
        <end position="549"/>
    </location>
</feature>
<dbReference type="RefSeq" id="WP_254759194.1">
    <property type="nucleotide sequence ID" value="NZ_JANCLT010000005.1"/>
</dbReference>
<evidence type="ECO:0000313" key="5">
    <source>
        <dbReference type="Proteomes" id="UP001156102"/>
    </source>
</evidence>
<dbReference type="Gene3D" id="2.60.40.10">
    <property type="entry name" value="Immunoglobulins"/>
    <property type="match status" value="1"/>
</dbReference>
<dbReference type="SUPFAM" id="SSF51445">
    <property type="entry name" value="(Trans)glycosidases"/>
    <property type="match status" value="1"/>
</dbReference>
<gene>
    <name evidence="4" type="ORF">NK662_12115</name>
</gene>
<evidence type="ECO:0000256" key="2">
    <source>
        <dbReference type="PIRSR" id="PIRSR000463-1"/>
    </source>
</evidence>
<keyword evidence="5" id="KW-1185">Reference proteome</keyword>
<comment type="caution">
    <text evidence="4">The sequence shown here is derived from an EMBL/GenBank/DDBJ whole genome shotgun (WGS) entry which is preliminary data.</text>
</comment>
<dbReference type="InterPro" id="IPR014756">
    <property type="entry name" value="Ig_E-set"/>
</dbReference>
<dbReference type="Pfam" id="PF00128">
    <property type="entry name" value="Alpha-amylase"/>
    <property type="match status" value="1"/>
</dbReference>
<dbReference type="PANTHER" id="PTHR43651:SF3">
    <property type="entry name" value="1,4-ALPHA-GLUCAN-BRANCHING ENZYME"/>
    <property type="match status" value="1"/>
</dbReference>
<dbReference type="CDD" id="cd11321">
    <property type="entry name" value="AmyAc_bac_euk_BE"/>
    <property type="match status" value="1"/>
</dbReference>
<dbReference type="InterPro" id="IPR004193">
    <property type="entry name" value="Glyco_hydro_13_N"/>
</dbReference>
<dbReference type="GO" id="GO:0005737">
    <property type="term" value="C:cytoplasm"/>
    <property type="evidence" value="ECO:0007669"/>
    <property type="project" value="TreeGrafter"/>
</dbReference>
<dbReference type="InterPro" id="IPR013783">
    <property type="entry name" value="Ig-like_fold"/>
</dbReference>
<dbReference type="EMBL" id="JANCLT010000005">
    <property type="protein sequence ID" value="MCP8969284.1"/>
    <property type="molecule type" value="Genomic_DNA"/>
</dbReference>